<dbReference type="OrthoDB" id="47374at2759"/>
<dbReference type="Gene3D" id="3.40.630.30">
    <property type="match status" value="1"/>
</dbReference>
<dbReference type="GO" id="GO:0007064">
    <property type="term" value="P:mitotic sister chromatid cohesion"/>
    <property type="evidence" value="ECO:0007669"/>
    <property type="project" value="TreeGrafter"/>
</dbReference>
<dbReference type="InterPro" id="IPR000182">
    <property type="entry name" value="GNAT_dom"/>
</dbReference>
<comment type="caution">
    <text evidence="5">The sequence shown here is derived from an EMBL/GenBank/DDBJ whole genome shotgun (WGS) entry which is preliminary data.</text>
</comment>
<keyword evidence="2" id="KW-0012">Acyltransferase</keyword>
<dbReference type="PANTHER" id="PTHR42919:SF8">
    <property type="entry name" value="N-ALPHA-ACETYLTRANSFERASE 50"/>
    <property type="match status" value="1"/>
</dbReference>
<sequence length="268" mass="29633">MQTSIATWLKKPRAVTQPQDDQELQSTKPQAPTIEERHVAPAVTPESPAGVPHNHSAQENHNTSKPFAFRKHSHPLPANVIFSPLTPDLVPSYRRLNSLLLPISYQDKFYTETLEDPIISSLTLIALWQDSPPTTTSTSRLSVASKPRLVAAIRCRLLSPPSPTSGPSLYLSTIGTLAPFRSHGLASHLLENTIYKAVDIYGIGSVTAHVWAANTEALEWYSKRGFKEVDREQYYYRRLNPSEAVLMRRDISVLDALPMDTAAVGNGG</sequence>
<feature type="region of interest" description="Disordered" evidence="3">
    <location>
        <begin position="1"/>
        <end position="39"/>
    </location>
</feature>
<dbReference type="GO" id="GO:0016747">
    <property type="term" value="F:acyltransferase activity, transferring groups other than amino-acyl groups"/>
    <property type="evidence" value="ECO:0007669"/>
    <property type="project" value="InterPro"/>
</dbReference>
<evidence type="ECO:0000313" key="6">
    <source>
        <dbReference type="Proteomes" id="UP000799772"/>
    </source>
</evidence>
<organism evidence="5 6">
    <name type="scientific">Rhizodiscina lignyota</name>
    <dbReference type="NCBI Taxonomy" id="1504668"/>
    <lineage>
        <taxon>Eukaryota</taxon>
        <taxon>Fungi</taxon>
        <taxon>Dikarya</taxon>
        <taxon>Ascomycota</taxon>
        <taxon>Pezizomycotina</taxon>
        <taxon>Dothideomycetes</taxon>
        <taxon>Pleosporomycetidae</taxon>
        <taxon>Aulographales</taxon>
        <taxon>Rhizodiscinaceae</taxon>
        <taxon>Rhizodiscina</taxon>
    </lineage>
</organism>
<reference evidence="5" key="1">
    <citation type="journal article" date="2020" name="Stud. Mycol.">
        <title>101 Dothideomycetes genomes: a test case for predicting lifestyles and emergence of pathogens.</title>
        <authorList>
            <person name="Haridas S."/>
            <person name="Albert R."/>
            <person name="Binder M."/>
            <person name="Bloem J."/>
            <person name="Labutti K."/>
            <person name="Salamov A."/>
            <person name="Andreopoulos B."/>
            <person name="Baker S."/>
            <person name="Barry K."/>
            <person name="Bills G."/>
            <person name="Bluhm B."/>
            <person name="Cannon C."/>
            <person name="Castanera R."/>
            <person name="Culley D."/>
            <person name="Daum C."/>
            <person name="Ezra D."/>
            <person name="Gonzalez J."/>
            <person name="Henrissat B."/>
            <person name="Kuo A."/>
            <person name="Liang C."/>
            <person name="Lipzen A."/>
            <person name="Lutzoni F."/>
            <person name="Magnuson J."/>
            <person name="Mondo S."/>
            <person name="Nolan M."/>
            <person name="Ohm R."/>
            <person name="Pangilinan J."/>
            <person name="Park H.-J."/>
            <person name="Ramirez L."/>
            <person name="Alfaro M."/>
            <person name="Sun H."/>
            <person name="Tritt A."/>
            <person name="Yoshinaga Y."/>
            <person name="Zwiers L.-H."/>
            <person name="Turgeon B."/>
            <person name="Goodwin S."/>
            <person name="Spatafora J."/>
            <person name="Crous P."/>
            <person name="Grigoriev I."/>
        </authorList>
    </citation>
    <scope>NUCLEOTIDE SEQUENCE</scope>
    <source>
        <strain evidence="5">CBS 133067</strain>
    </source>
</reference>
<gene>
    <name evidence="5" type="ORF">NA57DRAFT_76816</name>
</gene>
<evidence type="ECO:0000256" key="3">
    <source>
        <dbReference type="SAM" id="MobiDB-lite"/>
    </source>
</evidence>
<evidence type="ECO:0000256" key="1">
    <source>
        <dbReference type="ARBA" id="ARBA00022679"/>
    </source>
</evidence>
<dbReference type="InterPro" id="IPR051556">
    <property type="entry name" value="N-term/lysine_N-AcTrnsfr"/>
</dbReference>
<dbReference type="Pfam" id="PF00583">
    <property type="entry name" value="Acetyltransf_1"/>
    <property type="match status" value="1"/>
</dbReference>
<proteinExistence type="predicted"/>
<evidence type="ECO:0000259" key="4">
    <source>
        <dbReference type="PROSITE" id="PS51186"/>
    </source>
</evidence>
<dbReference type="InterPro" id="IPR016181">
    <property type="entry name" value="Acyl_CoA_acyltransferase"/>
</dbReference>
<accession>A0A9P4IE65</accession>
<dbReference type="EMBL" id="ML978127">
    <property type="protein sequence ID" value="KAF2098017.1"/>
    <property type="molecule type" value="Genomic_DNA"/>
</dbReference>
<dbReference type="PROSITE" id="PS51186">
    <property type="entry name" value="GNAT"/>
    <property type="match status" value="1"/>
</dbReference>
<protein>
    <recommendedName>
        <fullName evidence="4">N-acetyltransferase domain-containing protein</fullName>
    </recommendedName>
</protein>
<dbReference type="Proteomes" id="UP000799772">
    <property type="component" value="Unassembled WGS sequence"/>
</dbReference>
<name>A0A9P4IE65_9PEZI</name>
<dbReference type="SUPFAM" id="SSF55729">
    <property type="entry name" value="Acyl-CoA N-acyltransferases (Nat)"/>
    <property type="match status" value="1"/>
</dbReference>
<dbReference type="PANTHER" id="PTHR42919">
    <property type="entry name" value="N-ALPHA-ACETYLTRANSFERASE"/>
    <property type="match status" value="1"/>
</dbReference>
<feature type="compositionally biased region" description="Polar residues" evidence="3">
    <location>
        <begin position="16"/>
        <end position="30"/>
    </location>
</feature>
<dbReference type="GO" id="GO:0031415">
    <property type="term" value="C:NatA complex"/>
    <property type="evidence" value="ECO:0007669"/>
    <property type="project" value="TreeGrafter"/>
</dbReference>
<dbReference type="AlphaFoldDB" id="A0A9P4IE65"/>
<evidence type="ECO:0000256" key="2">
    <source>
        <dbReference type="ARBA" id="ARBA00023315"/>
    </source>
</evidence>
<feature type="domain" description="N-acetyltransferase" evidence="4">
    <location>
        <begin position="80"/>
        <end position="252"/>
    </location>
</feature>
<keyword evidence="1" id="KW-0808">Transferase</keyword>
<keyword evidence="6" id="KW-1185">Reference proteome</keyword>
<evidence type="ECO:0000313" key="5">
    <source>
        <dbReference type="EMBL" id="KAF2098017.1"/>
    </source>
</evidence>